<evidence type="ECO:0000313" key="2">
    <source>
        <dbReference type="EMBL" id="CAF1200041.1"/>
    </source>
</evidence>
<comment type="caution">
    <text evidence="2">The sequence shown here is derived from an EMBL/GenBank/DDBJ whole genome shotgun (WGS) entry which is preliminary data.</text>
</comment>
<sequence length="75" mass="8441">MIGVDQKHTVGLMQQQEQPAPPLTSSFINQLQSSITTDSSNSSIFDTNYHQKKFISSSRVRTEIHKNNSCLLLFS</sequence>
<feature type="region of interest" description="Disordered" evidence="1">
    <location>
        <begin position="1"/>
        <end position="24"/>
    </location>
</feature>
<accession>A0A814WDS5</accession>
<evidence type="ECO:0000313" key="3">
    <source>
        <dbReference type="Proteomes" id="UP000663891"/>
    </source>
</evidence>
<protein>
    <submittedName>
        <fullName evidence="2">Uncharacterized protein</fullName>
    </submittedName>
</protein>
<name>A0A814WDS5_9BILA</name>
<dbReference type="EMBL" id="CAJNON010000329">
    <property type="protein sequence ID" value="CAF1200041.1"/>
    <property type="molecule type" value="Genomic_DNA"/>
</dbReference>
<gene>
    <name evidence="2" type="ORF">VCS650_LOCUS25570</name>
</gene>
<evidence type="ECO:0000256" key="1">
    <source>
        <dbReference type="SAM" id="MobiDB-lite"/>
    </source>
</evidence>
<feature type="compositionally biased region" description="Polar residues" evidence="1">
    <location>
        <begin position="12"/>
        <end position="24"/>
    </location>
</feature>
<proteinExistence type="predicted"/>
<organism evidence="2 3">
    <name type="scientific">Adineta steineri</name>
    <dbReference type="NCBI Taxonomy" id="433720"/>
    <lineage>
        <taxon>Eukaryota</taxon>
        <taxon>Metazoa</taxon>
        <taxon>Spiralia</taxon>
        <taxon>Gnathifera</taxon>
        <taxon>Rotifera</taxon>
        <taxon>Eurotatoria</taxon>
        <taxon>Bdelloidea</taxon>
        <taxon>Adinetida</taxon>
        <taxon>Adinetidae</taxon>
        <taxon>Adineta</taxon>
    </lineage>
</organism>
<reference evidence="2" key="1">
    <citation type="submission" date="2021-02" db="EMBL/GenBank/DDBJ databases">
        <authorList>
            <person name="Nowell W R."/>
        </authorList>
    </citation>
    <scope>NUCLEOTIDE SEQUENCE</scope>
</reference>
<dbReference type="Proteomes" id="UP000663891">
    <property type="component" value="Unassembled WGS sequence"/>
</dbReference>
<dbReference type="AlphaFoldDB" id="A0A814WDS5"/>
<dbReference type="OrthoDB" id="10046245at2759"/>